<dbReference type="STRING" id="671987.R0JNE3"/>
<dbReference type="AlphaFoldDB" id="R0JNE3"/>
<name>R0JNE3_EXST2</name>
<protein>
    <submittedName>
        <fullName evidence="2">Uncharacterized protein</fullName>
    </submittedName>
</protein>
<dbReference type="OrthoDB" id="3790861at2759"/>
<organism evidence="2 3">
    <name type="scientific">Exserohilum turcicum (strain 28A)</name>
    <name type="common">Northern leaf blight fungus</name>
    <name type="synonym">Setosphaeria turcica</name>
    <dbReference type="NCBI Taxonomy" id="671987"/>
    <lineage>
        <taxon>Eukaryota</taxon>
        <taxon>Fungi</taxon>
        <taxon>Dikarya</taxon>
        <taxon>Ascomycota</taxon>
        <taxon>Pezizomycotina</taxon>
        <taxon>Dothideomycetes</taxon>
        <taxon>Pleosporomycetidae</taxon>
        <taxon>Pleosporales</taxon>
        <taxon>Pleosporineae</taxon>
        <taxon>Pleosporaceae</taxon>
        <taxon>Exserohilum</taxon>
    </lineage>
</organism>
<dbReference type="Proteomes" id="UP000016935">
    <property type="component" value="Unassembled WGS sequence"/>
</dbReference>
<feature type="compositionally biased region" description="Basic and acidic residues" evidence="1">
    <location>
        <begin position="185"/>
        <end position="203"/>
    </location>
</feature>
<accession>R0JNE3</accession>
<feature type="compositionally biased region" description="Low complexity" evidence="1">
    <location>
        <begin position="70"/>
        <end position="84"/>
    </location>
</feature>
<keyword evidence="3" id="KW-1185">Reference proteome</keyword>
<dbReference type="eggNOG" id="ENOG502RQEW">
    <property type="taxonomic scope" value="Eukaryota"/>
</dbReference>
<feature type="compositionally biased region" description="Low complexity" evidence="1">
    <location>
        <begin position="148"/>
        <end position="161"/>
    </location>
</feature>
<dbReference type="GeneID" id="19403891"/>
<sequence>MTSSGSVHPARHQSPLVVGGQRRRRITRRPQMPRPNTAPALIPESVSLQDGLGARTTDRTTDQTELSIAPSSSEPFPSMISSMPNRSPAPSIGSTPSVAWEGKKKHGMFGLKTKDIGRPKSSHGSPHQLSPLPPLTPVKAAQVLGVDSSASRPRSSSLGSRVQNSDKTYSEKQASMSVLTSLKDFTSRKDKLKEDGGQTDPHKSKGFWETSNKKAQKMLGLLPSRGSSTKHQVDLEPVVPESPEPHAEEGKTYYSSEPDLHVCPHLRSPAARPVSGARRRRMRKKAPKSLDRMTPITEASHDELRSFYNCESNTELELITEYEHESSSHNAPNQPHTPPLHTAIARYALDEGDLSPTDVALEDDAVTEDKEPTVHPGNQVDFKKLDYQQPTVVYLRGPLQTVEDRLLDATEARLAALRIKQKNNDAARLVLDTENITLRTSHEKMKAEFTAMNPGMLPEEPVSDGESESDDEDLFSIRSSIDLEEPTVHIAKAMTFTRVTPGMVKLVDIPPRKQKPATSPEHKPLLALSDGTNSSFKPTYYFEHNEKISPFNERSRNVEPTAMPGHLTMQNYNRIHKVKKPKLPREESQMLVQNWISMYDHTKQRPLSERLDVDVLADQQIPPAPFPKEDHTTPTRPPRTSSKEHYCLRNGHIFHPINLKNVPDEVAINRLQVRPYLHTHVGRKQHVHVPVFCDRCDEDVKEELWECDIAVCNMVVCKECAVDMDLEWQERVIAAWEH</sequence>
<feature type="compositionally biased region" description="Basic residues" evidence="1">
    <location>
        <begin position="277"/>
        <end position="287"/>
    </location>
</feature>
<feature type="region of interest" description="Disordered" evidence="1">
    <location>
        <begin position="511"/>
        <end position="530"/>
    </location>
</feature>
<feature type="region of interest" description="Disordered" evidence="1">
    <location>
        <begin position="621"/>
        <end position="642"/>
    </location>
</feature>
<reference evidence="2 3" key="1">
    <citation type="journal article" date="2012" name="PLoS Pathog.">
        <title>Diverse lifestyles and strategies of plant pathogenesis encoded in the genomes of eighteen Dothideomycetes fungi.</title>
        <authorList>
            <person name="Ohm R.A."/>
            <person name="Feau N."/>
            <person name="Henrissat B."/>
            <person name="Schoch C.L."/>
            <person name="Horwitz B.A."/>
            <person name="Barry K.W."/>
            <person name="Condon B.J."/>
            <person name="Copeland A.C."/>
            <person name="Dhillon B."/>
            <person name="Glaser F."/>
            <person name="Hesse C.N."/>
            <person name="Kosti I."/>
            <person name="LaButti K."/>
            <person name="Lindquist E.A."/>
            <person name="Lucas S."/>
            <person name="Salamov A.A."/>
            <person name="Bradshaw R.E."/>
            <person name="Ciuffetti L."/>
            <person name="Hamelin R.C."/>
            <person name="Kema G.H.J."/>
            <person name="Lawrence C."/>
            <person name="Scott J.A."/>
            <person name="Spatafora J.W."/>
            <person name="Turgeon B.G."/>
            <person name="de Wit P.J.G.M."/>
            <person name="Zhong S."/>
            <person name="Goodwin S.B."/>
            <person name="Grigoriev I.V."/>
        </authorList>
    </citation>
    <scope>NUCLEOTIDE SEQUENCE [LARGE SCALE GENOMIC DNA]</scope>
    <source>
        <strain evidence="3">28A</strain>
    </source>
</reference>
<dbReference type="RefSeq" id="XP_008029460.1">
    <property type="nucleotide sequence ID" value="XM_008031269.1"/>
</dbReference>
<feature type="region of interest" description="Disordered" evidence="1">
    <location>
        <begin position="223"/>
        <end position="291"/>
    </location>
</feature>
<dbReference type="EMBL" id="KB908844">
    <property type="protein sequence ID" value="EOA82718.1"/>
    <property type="molecule type" value="Genomic_DNA"/>
</dbReference>
<evidence type="ECO:0000313" key="2">
    <source>
        <dbReference type="EMBL" id="EOA82718.1"/>
    </source>
</evidence>
<gene>
    <name evidence="2" type="ORF">SETTUDRAFT_34255</name>
</gene>
<evidence type="ECO:0000313" key="3">
    <source>
        <dbReference type="Proteomes" id="UP000016935"/>
    </source>
</evidence>
<proteinExistence type="predicted"/>
<evidence type="ECO:0000256" key="1">
    <source>
        <dbReference type="SAM" id="MobiDB-lite"/>
    </source>
</evidence>
<dbReference type="HOGENOM" id="CLU_349205_0_0_1"/>
<feature type="region of interest" description="Disordered" evidence="1">
    <location>
        <begin position="1"/>
        <end position="211"/>
    </location>
</feature>
<feature type="compositionally biased region" description="Polar residues" evidence="1">
    <location>
        <begin position="162"/>
        <end position="184"/>
    </location>
</feature>
<reference evidence="2 3" key="2">
    <citation type="journal article" date="2013" name="PLoS Genet.">
        <title>Comparative genome structure, secondary metabolite, and effector coding capacity across Cochliobolus pathogens.</title>
        <authorList>
            <person name="Condon B.J."/>
            <person name="Leng Y."/>
            <person name="Wu D."/>
            <person name="Bushley K.E."/>
            <person name="Ohm R.A."/>
            <person name="Otillar R."/>
            <person name="Martin J."/>
            <person name="Schackwitz W."/>
            <person name="Grimwood J."/>
            <person name="MohdZainudin N."/>
            <person name="Xue C."/>
            <person name="Wang R."/>
            <person name="Manning V.A."/>
            <person name="Dhillon B."/>
            <person name="Tu Z.J."/>
            <person name="Steffenson B.J."/>
            <person name="Salamov A."/>
            <person name="Sun H."/>
            <person name="Lowry S."/>
            <person name="LaButti K."/>
            <person name="Han J."/>
            <person name="Copeland A."/>
            <person name="Lindquist E."/>
            <person name="Barry K."/>
            <person name="Schmutz J."/>
            <person name="Baker S.E."/>
            <person name="Ciuffetti L.M."/>
            <person name="Grigoriev I.V."/>
            <person name="Zhong S."/>
            <person name="Turgeon B.G."/>
        </authorList>
    </citation>
    <scope>NUCLEOTIDE SEQUENCE [LARGE SCALE GENOMIC DNA]</scope>
    <source>
        <strain evidence="3">28A</strain>
    </source>
</reference>